<dbReference type="InterPro" id="IPR039426">
    <property type="entry name" value="TonB-dep_rcpt-like"/>
</dbReference>
<dbReference type="Gene3D" id="2.60.40.1120">
    <property type="entry name" value="Carboxypeptidase-like, regulatory domain"/>
    <property type="match status" value="1"/>
</dbReference>
<keyword evidence="2" id="KW-0732">Signal</keyword>
<dbReference type="Pfam" id="PF07715">
    <property type="entry name" value="Plug"/>
    <property type="match status" value="1"/>
</dbReference>
<feature type="signal peptide" evidence="2">
    <location>
        <begin position="1"/>
        <end position="21"/>
    </location>
</feature>
<evidence type="ECO:0000313" key="5">
    <source>
        <dbReference type="Proteomes" id="UP000199041"/>
    </source>
</evidence>
<dbReference type="NCBIfam" id="TIGR04056">
    <property type="entry name" value="OMP_RagA_SusC"/>
    <property type="match status" value="1"/>
</dbReference>
<comment type="similarity">
    <text evidence="1">Belongs to the TonB-dependent receptor family.</text>
</comment>
<dbReference type="InterPro" id="IPR023997">
    <property type="entry name" value="TonB-dep_OMP_SusC/RagA_CS"/>
</dbReference>
<dbReference type="Pfam" id="PF13715">
    <property type="entry name" value="CarbopepD_reg_2"/>
    <property type="match status" value="1"/>
</dbReference>
<keyword evidence="5" id="KW-1185">Reference proteome</keyword>
<sequence length="1140" mass="126074">MRLTTLLVVACCMQLSAKGVAQNVSIKAKQLTVAQFIREIHRQTGYQFFFNDDLIKNAPDIKTVPMVNVPLEVALKNAFAHQDFSYKIVEKTITLLPEKKQEPTESQAAIQPKPWRLTGTVTDSTAKALSGVSVRLAGTGKGTISNGSGAFSLFVNEGDVLEFSYIGYKNISVTLNSEASYTSGLHITLQADQASSLNDLVVVGFGKQKKINLTGAISQISGKDLENRPVSNIGQALQGLMPNVNISIANGSPNTTPSINIRGGTSFAKNSSGDFEIQTGSPYTLVDGIPMDISQVNPEDIETVTVLKDAASSAIYGARAAYGVMLITTKKGTHTEKPVLSYSNDFQWNRPAARPDLLNAYEIQQASNDAYAFTGQSVPSDQVTKLEAIKAYMADPVHNSPYIMSVPGNDSSSIIWVGNQNPYDEAVKSATPMMKHNLSISGGSEKTTYYASVSYLGQQGIYKMNTDKFQRYNANFNLNTKVTNWFSMEFKTNYYNTQYKQPVYPSGKGGWWRALAQEPGRNINMPLKTPADAPFGMGGLYTDNILSFMDYGSLDQDNTENLLLAASPTFQLTKDWKIKGDISYTSNNYRGKTIIPELDRVENSWLNTDNVYTSPSSVSKTYNHFNQYLINLYSDYSFSKGGHNLYGLVGFNQEWYSYDELDGSGNDIITPEVPAIDQTTGERTASDGVSSWAVRGAFYRLTYNYKGKYLLESNGRYDLTSKFPTDSRGKFFPSISAGWRIGQEGFMQGLKPALTDLKLRGSYGSIGNQNVSNYIYIPSYGTTAKVSQLFDGKRPVGVYPPGLVDPNITWETAATLDFGMDMTLFNKLDISFDWYNRTTSDILVDGDKFPAVLGAASPTKNSGELKTVGWDLTVGYKDRTDYGLNYSLNFVLSDYQTEITKFDNNPNMLLSTLYVGQKMGDIWGYQSVGIFQNQDQIDKATSQKLINSGVWYPGDMQYANLNGDSVISGGAGTLADHGDRRIIGNSTPRYQFGLNSNFSWNGFDLNIFFQGVGKRDVYISDNLFWGAIAGGSGTREVYENSWTPDRPSALYPAYRNASKNIITQTRFLQNAAYIRLKNLTLGYTLPQNTVRRLGLQKIRVYGAAYNLWQYSKVPDIFDPELLSANYPMIKSLAVGLQVNF</sequence>
<dbReference type="InterPro" id="IPR023996">
    <property type="entry name" value="TonB-dep_OMP_SusC/RagA"/>
</dbReference>
<dbReference type="PROSITE" id="PS52016">
    <property type="entry name" value="TONB_DEPENDENT_REC_3"/>
    <property type="match status" value="1"/>
</dbReference>
<accession>A0A1H3VIA5</accession>
<proteinExistence type="inferred from homology"/>
<name>A0A1H3VIA5_9BACT</name>
<dbReference type="AlphaFoldDB" id="A0A1H3VIA5"/>
<keyword evidence="1" id="KW-0812">Transmembrane</keyword>
<dbReference type="EMBL" id="FNQY01000001">
    <property type="protein sequence ID" value="SDZ73842.1"/>
    <property type="molecule type" value="Genomic_DNA"/>
</dbReference>
<organism evidence="4 5">
    <name type="scientific">Arachidicoccus rhizosphaerae</name>
    <dbReference type="NCBI Taxonomy" id="551991"/>
    <lineage>
        <taxon>Bacteria</taxon>
        <taxon>Pseudomonadati</taxon>
        <taxon>Bacteroidota</taxon>
        <taxon>Chitinophagia</taxon>
        <taxon>Chitinophagales</taxon>
        <taxon>Chitinophagaceae</taxon>
        <taxon>Arachidicoccus</taxon>
    </lineage>
</organism>
<protein>
    <submittedName>
        <fullName evidence="4">TonB-linked outer membrane protein, SusC/RagA family</fullName>
    </submittedName>
</protein>
<feature type="domain" description="TonB-dependent receptor plug" evidence="3">
    <location>
        <begin position="210"/>
        <end position="324"/>
    </location>
</feature>
<dbReference type="Proteomes" id="UP000199041">
    <property type="component" value="Unassembled WGS sequence"/>
</dbReference>
<dbReference type="InterPro" id="IPR008969">
    <property type="entry name" value="CarboxyPept-like_regulatory"/>
</dbReference>
<dbReference type="InterPro" id="IPR037066">
    <property type="entry name" value="Plug_dom_sf"/>
</dbReference>
<dbReference type="GO" id="GO:0009279">
    <property type="term" value="C:cell outer membrane"/>
    <property type="evidence" value="ECO:0007669"/>
    <property type="project" value="UniProtKB-SubCell"/>
</dbReference>
<dbReference type="NCBIfam" id="TIGR04057">
    <property type="entry name" value="SusC_RagA_signa"/>
    <property type="match status" value="1"/>
</dbReference>
<feature type="chain" id="PRO_5011650599" evidence="2">
    <location>
        <begin position="22"/>
        <end position="1140"/>
    </location>
</feature>
<dbReference type="InterPro" id="IPR012910">
    <property type="entry name" value="Plug_dom"/>
</dbReference>
<comment type="subcellular location">
    <subcellularLocation>
        <location evidence="1">Cell outer membrane</location>
        <topology evidence="1">Multi-pass membrane protein</topology>
    </subcellularLocation>
</comment>
<keyword evidence="1" id="KW-0813">Transport</keyword>
<keyword evidence="1" id="KW-1134">Transmembrane beta strand</keyword>
<keyword evidence="1" id="KW-0472">Membrane</keyword>
<keyword evidence="1" id="KW-0998">Cell outer membrane</keyword>
<dbReference type="SUPFAM" id="SSF49464">
    <property type="entry name" value="Carboxypeptidase regulatory domain-like"/>
    <property type="match status" value="1"/>
</dbReference>
<dbReference type="Gene3D" id="2.170.130.10">
    <property type="entry name" value="TonB-dependent receptor, plug domain"/>
    <property type="match status" value="1"/>
</dbReference>
<evidence type="ECO:0000259" key="3">
    <source>
        <dbReference type="Pfam" id="PF07715"/>
    </source>
</evidence>
<gene>
    <name evidence="4" type="ORF">SAMN05192529_10191</name>
</gene>
<evidence type="ECO:0000313" key="4">
    <source>
        <dbReference type="EMBL" id="SDZ73842.1"/>
    </source>
</evidence>
<dbReference type="SUPFAM" id="SSF56935">
    <property type="entry name" value="Porins"/>
    <property type="match status" value="1"/>
</dbReference>
<reference evidence="4 5" key="1">
    <citation type="submission" date="2016-10" db="EMBL/GenBank/DDBJ databases">
        <authorList>
            <person name="de Groot N.N."/>
        </authorList>
    </citation>
    <scope>NUCLEOTIDE SEQUENCE [LARGE SCALE GENOMIC DNA]</scope>
    <source>
        <strain evidence="4 5">Vu-144</strain>
    </source>
</reference>
<dbReference type="STRING" id="551991.SAMN05192529_10191"/>
<evidence type="ECO:0000256" key="1">
    <source>
        <dbReference type="PROSITE-ProRule" id="PRU01360"/>
    </source>
</evidence>
<evidence type="ECO:0000256" key="2">
    <source>
        <dbReference type="SAM" id="SignalP"/>
    </source>
</evidence>